<name>A0A0N0P678_LEPSE</name>
<dbReference type="PANTHER" id="PTHR12848:SF19">
    <property type="entry name" value="RAPTOR N-TERMINAL CASPASE-LIKE DOMAIN-CONTAINING PROTEIN"/>
    <property type="match status" value="1"/>
</dbReference>
<accession>A0A0N0P678</accession>
<organism evidence="4 5">
    <name type="scientific">Leptomonas seymouri</name>
    <dbReference type="NCBI Taxonomy" id="5684"/>
    <lineage>
        <taxon>Eukaryota</taxon>
        <taxon>Discoba</taxon>
        <taxon>Euglenozoa</taxon>
        <taxon>Kinetoplastea</taxon>
        <taxon>Metakinetoplastina</taxon>
        <taxon>Trypanosomatida</taxon>
        <taxon>Trypanosomatidae</taxon>
        <taxon>Leishmaniinae</taxon>
        <taxon>Leptomonas</taxon>
    </lineage>
</organism>
<proteinExistence type="predicted"/>
<dbReference type="InterPro" id="IPR011989">
    <property type="entry name" value="ARM-like"/>
</dbReference>
<dbReference type="Gene3D" id="1.25.10.10">
    <property type="entry name" value="Leucine-rich Repeat Variant"/>
    <property type="match status" value="1"/>
</dbReference>
<dbReference type="Pfam" id="PF14538">
    <property type="entry name" value="Raptor_N"/>
    <property type="match status" value="1"/>
</dbReference>
<dbReference type="PRINTS" id="PR01547">
    <property type="entry name" value="YEAST176DUF"/>
</dbReference>
<dbReference type="SUPFAM" id="SSF48371">
    <property type="entry name" value="ARM repeat"/>
    <property type="match status" value="1"/>
</dbReference>
<dbReference type="GO" id="GO:0009267">
    <property type="term" value="P:cellular response to starvation"/>
    <property type="evidence" value="ECO:0007669"/>
    <property type="project" value="TreeGrafter"/>
</dbReference>
<dbReference type="InterPro" id="IPR029347">
    <property type="entry name" value="Raptor_N"/>
</dbReference>
<dbReference type="GO" id="GO:0031931">
    <property type="term" value="C:TORC1 complex"/>
    <property type="evidence" value="ECO:0007669"/>
    <property type="project" value="InterPro"/>
</dbReference>
<keyword evidence="5" id="KW-1185">Reference proteome</keyword>
<dbReference type="SMART" id="SM01302">
    <property type="entry name" value="Raptor_N"/>
    <property type="match status" value="1"/>
</dbReference>
<reference evidence="4 5" key="1">
    <citation type="journal article" date="2015" name="PLoS Pathog.">
        <title>Leptomonas seymouri: Adaptations to the Dixenous Life Cycle Analyzed by Genome Sequencing, Transcriptome Profiling and Co-infection with Leishmania donovani.</title>
        <authorList>
            <person name="Kraeva N."/>
            <person name="Butenko A."/>
            <person name="Hlavacova J."/>
            <person name="Kostygov A."/>
            <person name="Myskova J."/>
            <person name="Grybchuk D."/>
            <person name="Lestinova T."/>
            <person name="Votypka J."/>
            <person name="Volf P."/>
            <person name="Opperdoes F."/>
            <person name="Flegontov P."/>
            <person name="Lukes J."/>
            <person name="Yurchenko V."/>
        </authorList>
    </citation>
    <scope>NUCLEOTIDE SEQUENCE [LARGE SCALE GENOMIC DNA]</scope>
    <source>
        <strain evidence="4 5">ATCC 30220</strain>
    </source>
</reference>
<dbReference type="GO" id="GO:0005737">
    <property type="term" value="C:cytoplasm"/>
    <property type="evidence" value="ECO:0007669"/>
    <property type="project" value="TreeGrafter"/>
</dbReference>
<feature type="compositionally biased region" description="Pro residues" evidence="2">
    <location>
        <begin position="660"/>
        <end position="672"/>
    </location>
</feature>
<dbReference type="GO" id="GO:0030307">
    <property type="term" value="P:positive regulation of cell growth"/>
    <property type="evidence" value="ECO:0007669"/>
    <property type="project" value="TreeGrafter"/>
</dbReference>
<dbReference type="InterPro" id="IPR004083">
    <property type="entry name" value="Raptor"/>
</dbReference>
<sequence length="1516" mass="165333">MLGRRRNAAQRRGPVAAAPAAPRAGAANPSPTSANTSLAFSKVGSSSHGYEAQASSALEEVIAELVAAFAPCDLPSLVNDDAMEGTGIGVGTSEDLTLVEGTRYRVRITQAVLLMYLHIGSDPPDFPRVEPCAKTECWVDPMVAHVAQSAHRGGRGCGGSGGGSDSIAELLERQYRNVLREDVNVMRVVEASLEVSRGALVKSRRMARDGRVLIHYNGHGMPRATELGEVWMFDKERTHYVPLNITEMAELVDTPAIYIFDCNSAGSLLQRWCKDRLQERRQHDLFICACSPGETLPLSPALPADLLTSCLTTPLKMALEWYIGFSFHALLLPHVTTEMIRNIPGDNNDRKSPRGELNWILNAVTDTIAWCTLPPAQFHYLFRQDTAVKGIFRNCILADRLLRESGCTPMTYPALSAEAHLHSMWEVWEYTVDKCVSQLPRLLAEGDGAAAVYEPSTFFDDQLTAFEVWVESGDMSEVPEQLPCVLLALTQVLYRVRAFTLLAKYLDSGRTAGKRAILCGILPYMSKLITQAPEVFLIVTVLWMQVIRADPAEGCSEMQKSQCEKYFTSLLKLDEATTTIEYVDYGQIVHYARPDPPHNNNNANLAASAVSAAPQQKRVELNLRAAAPVTLPTVDAIPYAEQRHQYQQPLQPLHSSRVEPPQPLQPPQPPVTVAPKLNSVASHLINPGHTVYFLMKDVHLYRCKSISCYVLCQFLQRGERQCILSWNNRLLNAAFPCLSSPHAELRSWACLVLSRLFLGLRHAKSYASKECASRVDLFTRLLQDRSPVVRSSCVTLLASIVGVRADLLPQDQQVRRLQMEKSLLIRLREYIFDASVNVREELIFFCCQVLHAYRGVLPLVHREKITEYVLAVGQQGGSWALEEAEVGVKSQLNAARPTVNSMFDDTVVFDTPFLSADDPMPPTREVEPDKLLPAALQMVEGLLHDAALLLCTLYSNCDGALVNKALRALATGAAPQSQRFASEALRTMSRVASVESAEYWSEADRTRATWNADMMKQLVLDMRDRKLEPHRRCASLDGRPLPAVHHTEGESCITRSSGNGAAVNHSNNSNSNARNGGGGSNHHRDPLSGGGCRGGAAAPVSSSSLSSKNAAAERYLVLRSALRPDTVVCTAFRALEASMIVATKNRHISCISYDNFNSQINLHSFPVQLSGPVHELHIINDLSEQSSLLLVDKRGGFSLLKGCWGPNTVPTEAAVFSACPPPPPNRWLDLKSTYRNSSALLFYGGPIGPDGGTAIHMVSLAEEQVVQRLNVSGNPTVTSLETHTTQRALLAGFSDGVVRYYDDRQRQGQMGAVGMLSCRVPGTPLATPIEAVVGAGPVATNTGFSIVAATRSALFVFDSRRLNEPQLCLSNQDLYYGFSSKPHTGSSSRSSTITAASSAGGAVDAAASQAFSVAPSHGVVTPAVAPRITRCSVGVHTGLVGLSFHNNTYAAFNTKGLILNEHPLSVSDGMEGQLTPHQQQQQQTRPSTQPILPGSCVAHPLRPLMAFGGDLMFLQL</sequence>
<feature type="domain" description="Raptor N-terminal CASPase-like" evidence="3">
    <location>
        <begin position="105"/>
        <end position="273"/>
    </location>
</feature>
<evidence type="ECO:0000259" key="3">
    <source>
        <dbReference type="SMART" id="SM01302"/>
    </source>
</evidence>
<evidence type="ECO:0000313" key="5">
    <source>
        <dbReference type="Proteomes" id="UP000038009"/>
    </source>
</evidence>
<dbReference type="OrthoDB" id="10262360at2759"/>
<keyword evidence="1" id="KW-0677">Repeat</keyword>
<evidence type="ECO:0000256" key="2">
    <source>
        <dbReference type="SAM" id="MobiDB-lite"/>
    </source>
</evidence>
<comment type="caution">
    <text evidence="4">The sequence shown here is derived from an EMBL/GenBank/DDBJ whole genome shotgun (WGS) entry which is preliminary data.</text>
</comment>
<gene>
    <name evidence="4" type="ORF">ABL78_3599</name>
</gene>
<dbReference type="GO" id="GO:0031929">
    <property type="term" value="P:TOR signaling"/>
    <property type="evidence" value="ECO:0007669"/>
    <property type="project" value="InterPro"/>
</dbReference>
<feature type="region of interest" description="Disordered" evidence="2">
    <location>
        <begin position="1"/>
        <end position="34"/>
    </location>
</feature>
<dbReference type="PANTHER" id="PTHR12848">
    <property type="entry name" value="REGULATORY-ASSOCIATED PROTEIN OF MTOR"/>
    <property type="match status" value="1"/>
</dbReference>
<feature type="compositionally biased region" description="Low complexity" evidence="2">
    <location>
        <begin position="10"/>
        <end position="27"/>
    </location>
</feature>
<dbReference type="GO" id="GO:0010506">
    <property type="term" value="P:regulation of autophagy"/>
    <property type="evidence" value="ECO:0007669"/>
    <property type="project" value="TreeGrafter"/>
</dbReference>
<dbReference type="EMBL" id="LJSK01000093">
    <property type="protein sequence ID" value="KPI87316.1"/>
    <property type="molecule type" value="Genomic_DNA"/>
</dbReference>
<feature type="compositionally biased region" description="Low complexity" evidence="2">
    <location>
        <begin position="1056"/>
        <end position="1074"/>
    </location>
</feature>
<dbReference type="VEuPathDB" id="TriTrypDB:Lsey_0093_0120"/>
<feature type="region of interest" description="Disordered" evidence="2">
    <location>
        <begin position="1037"/>
        <end position="1104"/>
    </location>
</feature>
<protein>
    <recommendedName>
        <fullName evidence="3">Raptor N-terminal CASPase-like domain-containing protein</fullName>
    </recommendedName>
</protein>
<dbReference type="Proteomes" id="UP000038009">
    <property type="component" value="Unassembled WGS sequence"/>
</dbReference>
<dbReference type="OMA" id="LFYGGPI"/>
<dbReference type="GO" id="GO:0071230">
    <property type="term" value="P:cellular response to amino acid stimulus"/>
    <property type="evidence" value="ECO:0007669"/>
    <property type="project" value="TreeGrafter"/>
</dbReference>
<dbReference type="InterPro" id="IPR016024">
    <property type="entry name" value="ARM-type_fold"/>
</dbReference>
<evidence type="ECO:0000313" key="4">
    <source>
        <dbReference type="EMBL" id="KPI87316.1"/>
    </source>
</evidence>
<feature type="region of interest" description="Disordered" evidence="2">
    <location>
        <begin position="653"/>
        <end position="672"/>
    </location>
</feature>
<dbReference type="GO" id="GO:0030674">
    <property type="term" value="F:protein-macromolecule adaptor activity"/>
    <property type="evidence" value="ECO:0007669"/>
    <property type="project" value="TreeGrafter"/>
</dbReference>
<feature type="compositionally biased region" description="Low complexity" evidence="2">
    <location>
        <begin position="1473"/>
        <end position="1490"/>
    </location>
</feature>
<feature type="region of interest" description="Disordered" evidence="2">
    <location>
        <begin position="1468"/>
        <end position="1490"/>
    </location>
</feature>
<evidence type="ECO:0000256" key="1">
    <source>
        <dbReference type="ARBA" id="ARBA00022737"/>
    </source>
</evidence>
<dbReference type="FunFam" id="1.25.10.10:FF:001315">
    <property type="entry name" value="Raptor_N-terminal_CASPase_like_domain_containing_protein_-_putative"/>
    <property type="match status" value="1"/>
</dbReference>